<reference evidence="1 2" key="1">
    <citation type="submission" date="2016-07" db="EMBL/GenBank/DDBJ databases">
        <title>Pervasive Adenine N6-methylation of Active Genes in Fungi.</title>
        <authorList>
            <consortium name="DOE Joint Genome Institute"/>
            <person name="Mondo S.J."/>
            <person name="Dannebaum R.O."/>
            <person name="Kuo R.C."/>
            <person name="Labutti K."/>
            <person name="Haridas S."/>
            <person name="Kuo A."/>
            <person name="Salamov A."/>
            <person name="Ahrendt S.R."/>
            <person name="Lipzen A."/>
            <person name="Sullivan W."/>
            <person name="Andreopoulos W.B."/>
            <person name="Clum A."/>
            <person name="Lindquist E."/>
            <person name="Daum C."/>
            <person name="Ramamoorthy G.K."/>
            <person name="Gryganskyi A."/>
            <person name="Culley D."/>
            <person name="Magnuson J.K."/>
            <person name="James T.Y."/>
            <person name="O'Malley M.A."/>
            <person name="Stajich J.E."/>
            <person name="Spatafora J.W."/>
            <person name="Visel A."/>
            <person name="Grigoriev I.V."/>
        </authorList>
    </citation>
    <scope>NUCLEOTIDE SEQUENCE [LARGE SCALE GENOMIC DNA]</scope>
    <source>
        <strain evidence="1 2">ATCC 12442</strain>
    </source>
</reference>
<dbReference type="AlphaFoldDB" id="A0A1Y1WIL0"/>
<evidence type="ECO:0000313" key="1">
    <source>
        <dbReference type="EMBL" id="ORX72944.1"/>
    </source>
</evidence>
<dbReference type="RefSeq" id="XP_040746284.1">
    <property type="nucleotide sequence ID" value="XM_040886521.1"/>
</dbReference>
<accession>A0A1Y1WIL0</accession>
<protein>
    <submittedName>
        <fullName evidence="1">Uncharacterized protein</fullName>
    </submittedName>
</protein>
<dbReference type="Proteomes" id="UP000193922">
    <property type="component" value="Unassembled WGS sequence"/>
</dbReference>
<dbReference type="GeneID" id="63803169"/>
<organism evidence="1 2">
    <name type="scientific">Linderina pennispora</name>
    <dbReference type="NCBI Taxonomy" id="61395"/>
    <lineage>
        <taxon>Eukaryota</taxon>
        <taxon>Fungi</taxon>
        <taxon>Fungi incertae sedis</taxon>
        <taxon>Zoopagomycota</taxon>
        <taxon>Kickxellomycotina</taxon>
        <taxon>Kickxellomycetes</taxon>
        <taxon>Kickxellales</taxon>
        <taxon>Kickxellaceae</taxon>
        <taxon>Linderina</taxon>
    </lineage>
</organism>
<name>A0A1Y1WIL0_9FUNG</name>
<sequence length="61" mass="6817">MCILVFGLPSLHKLAVPDDMLATAKNSLSEHTISRTCRECVFQVVGYLPTRVRLYLQNGIP</sequence>
<dbReference type="EMBL" id="MCFD01000002">
    <property type="protein sequence ID" value="ORX72944.1"/>
    <property type="molecule type" value="Genomic_DNA"/>
</dbReference>
<gene>
    <name evidence="1" type="ORF">DL89DRAFT_265117</name>
</gene>
<comment type="caution">
    <text evidence="1">The sequence shown here is derived from an EMBL/GenBank/DDBJ whole genome shotgun (WGS) entry which is preliminary data.</text>
</comment>
<keyword evidence="2" id="KW-1185">Reference proteome</keyword>
<proteinExistence type="predicted"/>
<evidence type="ECO:0000313" key="2">
    <source>
        <dbReference type="Proteomes" id="UP000193922"/>
    </source>
</evidence>